<dbReference type="FunCoup" id="A0A7M7N841">
    <property type="interactions" value="160"/>
</dbReference>
<dbReference type="SUPFAM" id="SSF101912">
    <property type="entry name" value="Sema domain"/>
    <property type="match status" value="1"/>
</dbReference>
<feature type="transmembrane region" description="Helical" evidence="3">
    <location>
        <begin position="706"/>
        <end position="728"/>
    </location>
</feature>
<dbReference type="Pfam" id="PF01403">
    <property type="entry name" value="Sema"/>
    <property type="match status" value="1"/>
</dbReference>
<dbReference type="GO" id="GO:0001755">
    <property type="term" value="P:neural crest cell migration"/>
    <property type="evidence" value="ECO:0000318"/>
    <property type="project" value="GO_Central"/>
</dbReference>
<keyword evidence="3" id="KW-0472">Membrane</keyword>
<dbReference type="GO" id="GO:0007411">
    <property type="term" value="P:axon guidance"/>
    <property type="evidence" value="ECO:0000318"/>
    <property type="project" value="GO_Central"/>
</dbReference>
<dbReference type="EnsemblMetazoa" id="XM_030976726">
    <property type="protein sequence ID" value="XP_030832586"/>
    <property type="gene ID" value="LOC582531"/>
</dbReference>
<feature type="region of interest" description="Disordered" evidence="2">
    <location>
        <begin position="755"/>
        <end position="815"/>
    </location>
</feature>
<protein>
    <recommendedName>
        <fullName evidence="5">Sema domain-containing protein</fullName>
    </recommendedName>
</protein>
<keyword evidence="7" id="KW-1185">Reference proteome</keyword>
<sequence>MLLPSCLRCWLTSVTICILHVFSTSQATSSWRDPEPNLISLDSYTNLRSFQGQHFGAMTLNSERRLLMVGAQNSFHIINLDEPLGSKQGIQNYTWSSEFQTIQNCLMKGIEQWECQNFIEVLQTNPAENNTLFVCGTNAQTPKCRYFSDSSLQEYQESDGTFISPFNPKQEGTALFADGNLYTGVARDYTARDSVIFRSQGPQNVLLTKAMDSKWLKIPAFVKSFDVGDWVMFFFREVAVEYTSGDAVYSRVGKVCKSDEGGDWISAGQWTTFQKIRLNCSFPGAFPFYFNFLQDVHMVETEDDTLFYGVFTTGRHEIPGSAVCVFSLNTIRTIMDEGEFKEQQGGAWYPASPPTSPRPGLCDLGSQSSPSTLQWIASHPLMHESVPNHGNPLPVFDLTRADYRLTQIMVHSHKAVDKDYQVLFLGTDDSKLLKVVIVEGEGGAVHANLLEEISLHPADSCERVVNMELVTNHEGKQVLVVNTNSSILEVPLQRCINYTSDCTCTQDPYCVWNSLTDQCYEYTGDNAFDAQDVSNIQECPDEPPPPTTPQPECICETDAPPAAATTKYTTVITTASTTLPQTTTAVPTTLSTVSTTNLEWTSTVNSSTLPAGSHHTSEKSNPGDEITDGDIDNNISEGKPIPSLSPSTTISNVIGPVVISDVDIFQVAPTIANEVEGVQGDDKHILRPDVYEYPQRNQSLLDESNVLVLVFLILGWILFTFCGMVVLYQCYNQHHKGIYQPPTSDDSILSARMKTKEQKDLLSTQNQNGKVGNGIPMEVPWSPPSRATHTPAGRERDSLGPVNGHSLPRRPVPVPTPMVPPAYRSPVSFAQTVGSLPSPARINKYKNNTSTFNSLDRHRTPQIHNLYVDHPRSHANEPYYSGRIMTAEDRRPSGASDSEMYDDDVWQPRMAGEELV</sequence>
<keyword evidence="3" id="KW-0812">Transmembrane</keyword>
<dbReference type="RefSeq" id="XP_030832585.1">
    <property type="nucleotide sequence ID" value="XM_030976725.1"/>
</dbReference>
<dbReference type="Proteomes" id="UP000007110">
    <property type="component" value="Unassembled WGS sequence"/>
</dbReference>
<dbReference type="GO" id="GO:0050919">
    <property type="term" value="P:negative chemotaxis"/>
    <property type="evidence" value="ECO:0000318"/>
    <property type="project" value="GO_Central"/>
</dbReference>
<dbReference type="RefSeq" id="XP_030832586.1">
    <property type="nucleotide sequence ID" value="XM_030976726.1"/>
</dbReference>
<dbReference type="GO" id="GO:0071526">
    <property type="term" value="P:semaphorin-plexin signaling pathway"/>
    <property type="evidence" value="ECO:0000318"/>
    <property type="project" value="GO_Central"/>
</dbReference>
<feature type="compositionally biased region" description="Polar residues" evidence="2">
    <location>
        <begin position="761"/>
        <end position="770"/>
    </location>
</feature>
<dbReference type="Gene3D" id="2.130.10.10">
    <property type="entry name" value="YVTN repeat-like/Quinoprotein amine dehydrogenase"/>
    <property type="match status" value="1"/>
</dbReference>
<evidence type="ECO:0000256" key="3">
    <source>
        <dbReference type="SAM" id="Phobius"/>
    </source>
</evidence>
<dbReference type="PANTHER" id="PTHR11036">
    <property type="entry name" value="SEMAPHORIN"/>
    <property type="match status" value="1"/>
</dbReference>
<dbReference type="GO" id="GO:0045499">
    <property type="term" value="F:chemorepellent activity"/>
    <property type="evidence" value="ECO:0000318"/>
    <property type="project" value="GO_Central"/>
</dbReference>
<keyword evidence="4" id="KW-0732">Signal</keyword>
<accession>A0A7M7N841</accession>
<dbReference type="PROSITE" id="PS51004">
    <property type="entry name" value="SEMA"/>
    <property type="match status" value="1"/>
</dbReference>
<reference evidence="7" key="1">
    <citation type="submission" date="2015-02" db="EMBL/GenBank/DDBJ databases">
        <title>Genome sequencing for Strongylocentrotus purpuratus.</title>
        <authorList>
            <person name="Murali S."/>
            <person name="Liu Y."/>
            <person name="Vee V."/>
            <person name="English A."/>
            <person name="Wang M."/>
            <person name="Skinner E."/>
            <person name="Han Y."/>
            <person name="Muzny D.M."/>
            <person name="Worley K.C."/>
            <person name="Gibbs R.A."/>
        </authorList>
    </citation>
    <scope>NUCLEOTIDE SEQUENCE</scope>
</reference>
<dbReference type="InterPro" id="IPR027231">
    <property type="entry name" value="Semaphorin"/>
</dbReference>
<keyword evidence="3" id="KW-1133">Transmembrane helix</keyword>
<dbReference type="PANTHER" id="PTHR11036:SF127">
    <property type="entry name" value="SEMAPHORIN-1A"/>
    <property type="match status" value="1"/>
</dbReference>
<feature type="signal peptide" evidence="4">
    <location>
        <begin position="1"/>
        <end position="27"/>
    </location>
</feature>
<evidence type="ECO:0000256" key="4">
    <source>
        <dbReference type="SAM" id="SignalP"/>
    </source>
</evidence>
<dbReference type="EnsemblMetazoa" id="XM_030976725">
    <property type="protein sequence ID" value="XP_030832585"/>
    <property type="gene ID" value="LOC582531"/>
</dbReference>
<evidence type="ECO:0000313" key="7">
    <source>
        <dbReference type="Proteomes" id="UP000007110"/>
    </source>
</evidence>
<reference evidence="6" key="2">
    <citation type="submission" date="2021-01" db="UniProtKB">
        <authorList>
            <consortium name="EnsemblMetazoa"/>
        </authorList>
    </citation>
    <scope>IDENTIFICATION</scope>
</reference>
<dbReference type="SMART" id="SM00630">
    <property type="entry name" value="Sema"/>
    <property type="match status" value="1"/>
</dbReference>
<evidence type="ECO:0000256" key="2">
    <source>
        <dbReference type="SAM" id="MobiDB-lite"/>
    </source>
</evidence>
<evidence type="ECO:0000256" key="1">
    <source>
        <dbReference type="PROSITE-ProRule" id="PRU00352"/>
    </source>
</evidence>
<comment type="caution">
    <text evidence="1">Lacks conserved residue(s) required for the propagation of feature annotation.</text>
</comment>
<dbReference type="InterPro" id="IPR036352">
    <property type="entry name" value="Semap_dom_sf"/>
</dbReference>
<dbReference type="OrthoDB" id="9988752at2759"/>
<dbReference type="InterPro" id="IPR001627">
    <property type="entry name" value="Semap_dom"/>
</dbReference>
<dbReference type="GeneID" id="582531"/>
<feature type="chain" id="PRO_5033914609" description="Sema domain-containing protein" evidence="4">
    <location>
        <begin position="28"/>
        <end position="916"/>
    </location>
</feature>
<organism evidence="6 7">
    <name type="scientific">Strongylocentrotus purpuratus</name>
    <name type="common">Purple sea urchin</name>
    <dbReference type="NCBI Taxonomy" id="7668"/>
    <lineage>
        <taxon>Eukaryota</taxon>
        <taxon>Metazoa</taxon>
        <taxon>Echinodermata</taxon>
        <taxon>Eleutherozoa</taxon>
        <taxon>Echinozoa</taxon>
        <taxon>Echinoidea</taxon>
        <taxon>Euechinoidea</taxon>
        <taxon>Echinacea</taxon>
        <taxon>Camarodonta</taxon>
        <taxon>Echinidea</taxon>
        <taxon>Strongylocentrotidae</taxon>
        <taxon>Strongylocentrotus</taxon>
    </lineage>
</organism>
<proteinExistence type="predicted"/>
<feature type="region of interest" description="Disordered" evidence="2">
    <location>
        <begin position="604"/>
        <end position="643"/>
    </location>
</feature>
<dbReference type="AlphaFoldDB" id="A0A7M7N841"/>
<dbReference type="RefSeq" id="XP_030832588.1">
    <property type="nucleotide sequence ID" value="XM_030976728.1"/>
</dbReference>
<evidence type="ECO:0000259" key="5">
    <source>
        <dbReference type="PROSITE" id="PS51004"/>
    </source>
</evidence>
<feature type="region of interest" description="Disordered" evidence="2">
    <location>
        <begin position="886"/>
        <end position="916"/>
    </location>
</feature>
<evidence type="ECO:0000313" key="6">
    <source>
        <dbReference type="EnsemblMetazoa" id="XP_030832585"/>
    </source>
</evidence>
<dbReference type="InterPro" id="IPR015943">
    <property type="entry name" value="WD40/YVTN_repeat-like_dom_sf"/>
</dbReference>
<dbReference type="GO" id="GO:0030215">
    <property type="term" value="F:semaphorin receptor binding"/>
    <property type="evidence" value="ECO:0000318"/>
    <property type="project" value="GO_Central"/>
</dbReference>
<dbReference type="GO" id="GO:0005886">
    <property type="term" value="C:plasma membrane"/>
    <property type="evidence" value="ECO:0000318"/>
    <property type="project" value="GO_Central"/>
</dbReference>
<name>A0A7M7N841_STRPU</name>
<dbReference type="InParanoid" id="A0A7M7N841"/>
<feature type="domain" description="Sema" evidence="5">
    <location>
        <begin position="23"/>
        <end position="492"/>
    </location>
</feature>
<dbReference type="EnsemblMetazoa" id="XM_030976728">
    <property type="protein sequence ID" value="XP_030832588"/>
    <property type="gene ID" value="LOC582531"/>
</dbReference>
<dbReference type="GO" id="GO:0030335">
    <property type="term" value="P:positive regulation of cell migration"/>
    <property type="evidence" value="ECO:0000318"/>
    <property type="project" value="GO_Central"/>
</dbReference>